<proteinExistence type="predicted"/>
<accession>A0A3M7Q0Z2</accession>
<name>A0A3M7Q0Z2_BRAPC</name>
<keyword evidence="1" id="KW-0808">Transferase</keyword>
<keyword evidence="1" id="KW-0418">Kinase</keyword>
<protein>
    <submittedName>
        <fullName evidence="1">52 kDa repressor of the inhibitor of the kinase-like</fullName>
    </submittedName>
</protein>
<feature type="non-terminal residue" evidence="1">
    <location>
        <position position="72"/>
    </location>
</feature>
<organism evidence="1 2">
    <name type="scientific">Brachionus plicatilis</name>
    <name type="common">Marine rotifer</name>
    <name type="synonym">Brachionus muelleri</name>
    <dbReference type="NCBI Taxonomy" id="10195"/>
    <lineage>
        <taxon>Eukaryota</taxon>
        <taxon>Metazoa</taxon>
        <taxon>Spiralia</taxon>
        <taxon>Gnathifera</taxon>
        <taxon>Rotifera</taxon>
        <taxon>Eurotatoria</taxon>
        <taxon>Monogononta</taxon>
        <taxon>Pseudotrocha</taxon>
        <taxon>Ploima</taxon>
        <taxon>Brachionidae</taxon>
        <taxon>Brachionus</taxon>
    </lineage>
</organism>
<gene>
    <name evidence="1" type="ORF">BpHYR1_013411</name>
</gene>
<reference evidence="1 2" key="1">
    <citation type="journal article" date="2018" name="Sci. Rep.">
        <title>Genomic signatures of local adaptation to the degree of environmental predictability in rotifers.</title>
        <authorList>
            <person name="Franch-Gras L."/>
            <person name="Hahn C."/>
            <person name="Garcia-Roger E.M."/>
            <person name="Carmona M.J."/>
            <person name="Serra M."/>
            <person name="Gomez A."/>
        </authorList>
    </citation>
    <scope>NUCLEOTIDE SEQUENCE [LARGE SCALE GENOMIC DNA]</scope>
    <source>
        <strain evidence="1">HYR1</strain>
    </source>
</reference>
<keyword evidence="2" id="KW-1185">Reference proteome</keyword>
<dbReference type="Proteomes" id="UP000276133">
    <property type="component" value="Unassembled WGS sequence"/>
</dbReference>
<evidence type="ECO:0000313" key="1">
    <source>
        <dbReference type="EMBL" id="RNA05107.1"/>
    </source>
</evidence>
<dbReference type="EMBL" id="REGN01007852">
    <property type="protein sequence ID" value="RNA05107.1"/>
    <property type="molecule type" value="Genomic_DNA"/>
</dbReference>
<dbReference type="OrthoDB" id="6617140at2759"/>
<dbReference type="AlphaFoldDB" id="A0A3M7Q0Z2"/>
<dbReference type="GO" id="GO:0016301">
    <property type="term" value="F:kinase activity"/>
    <property type="evidence" value="ECO:0007669"/>
    <property type="project" value="UniProtKB-KW"/>
</dbReference>
<sequence>MSGRYKEVASRLKADNKKALYVRCYAHKLNLAIQKTYSTITEIPSPKRHEIFKKIQQEYMQTYQSFIVVKSK</sequence>
<evidence type="ECO:0000313" key="2">
    <source>
        <dbReference type="Proteomes" id="UP000276133"/>
    </source>
</evidence>
<comment type="caution">
    <text evidence="1">The sequence shown here is derived from an EMBL/GenBank/DDBJ whole genome shotgun (WGS) entry which is preliminary data.</text>
</comment>